<evidence type="ECO:0000256" key="5">
    <source>
        <dbReference type="PROSITE-ProRule" id="PRU00221"/>
    </source>
</evidence>
<dbReference type="PROSITE" id="PS50294">
    <property type="entry name" value="WD_REPEATS_REGION"/>
    <property type="match status" value="1"/>
</dbReference>
<dbReference type="Gene3D" id="2.130.10.10">
    <property type="entry name" value="YVTN repeat-like/Quinoprotein amine dehydrogenase"/>
    <property type="match status" value="1"/>
</dbReference>
<feature type="region of interest" description="Disordered" evidence="7">
    <location>
        <begin position="560"/>
        <end position="582"/>
    </location>
</feature>
<dbReference type="GeneID" id="40320386"/>
<organism evidence="9 10">
    <name type="scientific">Trypanosoma conorhini</name>
    <dbReference type="NCBI Taxonomy" id="83891"/>
    <lineage>
        <taxon>Eukaryota</taxon>
        <taxon>Discoba</taxon>
        <taxon>Euglenozoa</taxon>
        <taxon>Kinetoplastea</taxon>
        <taxon>Metakinetoplastina</taxon>
        <taxon>Trypanosomatida</taxon>
        <taxon>Trypanosomatidae</taxon>
        <taxon>Trypanosoma</taxon>
    </lineage>
</organism>
<dbReference type="SUPFAM" id="SSF54695">
    <property type="entry name" value="POZ domain"/>
    <property type="match status" value="1"/>
</dbReference>
<dbReference type="RefSeq" id="XP_029226246.1">
    <property type="nucleotide sequence ID" value="XM_029373647.1"/>
</dbReference>
<keyword evidence="10" id="KW-1185">Reference proteome</keyword>
<keyword evidence="4" id="KW-0539">Nucleus</keyword>
<dbReference type="PANTHER" id="PTHR19848">
    <property type="entry name" value="WD40 REPEAT PROTEIN"/>
    <property type="match status" value="1"/>
</dbReference>
<keyword evidence="6" id="KW-0175">Coiled coil</keyword>
<dbReference type="SMART" id="SM00320">
    <property type="entry name" value="WD40"/>
    <property type="match status" value="4"/>
</dbReference>
<feature type="domain" description="Potassium channel tetramerisation-type BTB" evidence="8">
    <location>
        <begin position="89"/>
        <end position="159"/>
    </location>
</feature>
<evidence type="ECO:0000256" key="1">
    <source>
        <dbReference type="ARBA" id="ARBA00004123"/>
    </source>
</evidence>
<dbReference type="SUPFAM" id="SSF50978">
    <property type="entry name" value="WD40 repeat-like"/>
    <property type="match status" value="1"/>
</dbReference>
<dbReference type="AlphaFoldDB" id="A0A3S5ISC2"/>
<feature type="coiled-coil region" evidence="6">
    <location>
        <begin position="46"/>
        <end position="77"/>
    </location>
</feature>
<dbReference type="GO" id="GO:0000027">
    <property type="term" value="P:ribosomal large subunit assembly"/>
    <property type="evidence" value="ECO:0007669"/>
    <property type="project" value="TreeGrafter"/>
</dbReference>
<feature type="repeat" description="WD" evidence="5">
    <location>
        <begin position="414"/>
        <end position="445"/>
    </location>
</feature>
<evidence type="ECO:0000256" key="4">
    <source>
        <dbReference type="ARBA" id="ARBA00023242"/>
    </source>
</evidence>
<dbReference type="PANTHER" id="PTHR19848:SF0">
    <property type="entry name" value="NOTCHLESS PROTEIN HOMOLOG 1"/>
    <property type="match status" value="1"/>
</dbReference>
<evidence type="ECO:0000259" key="8">
    <source>
        <dbReference type="Pfam" id="PF02214"/>
    </source>
</evidence>
<dbReference type="PROSITE" id="PS50082">
    <property type="entry name" value="WD_REPEATS_2"/>
    <property type="match status" value="2"/>
</dbReference>
<feature type="repeat" description="WD" evidence="5">
    <location>
        <begin position="330"/>
        <end position="371"/>
    </location>
</feature>
<keyword evidence="3" id="KW-0677">Repeat</keyword>
<dbReference type="InterPro" id="IPR011333">
    <property type="entry name" value="SKP1/BTB/POZ_sf"/>
</dbReference>
<gene>
    <name evidence="9" type="ORF">Tco025E_06775</name>
</gene>
<evidence type="ECO:0000256" key="6">
    <source>
        <dbReference type="SAM" id="Coils"/>
    </source>
</evidence>
<dbReference type="CDD" id="cd18316">
    <property type="entry name" value="BTB_POZ_KCTD-like"/>
    <property type="match status" value="1"/>
</dbReference>
<dbReference type="InterPro" id="IPR001680">
    <property type="entry name" value="WD40_rpt"/>
</dbReference>
<dbReference type="InterPro" id="IPR003131">
    <property type="entry name" value="T1-type_BTB"/>
</dbReference>
<name>A0A3S5ISC2_9TRYP</name>
<evidence type="ECO:0000313" key="9">
    <source>
        <dbReference type="EMBL" id="RNF10596.1"/>
    </source>
</evidence>
<dbReference type="Proteomes" id="UP000284403">
    <property type="component" value="Unassembled WGS sequence"/>
</dbReference>
<dbReference type="InterPro" id="IPR015943">
    <property type="entry name" value="WD40/YVTN_repeat-like_dom_sf"/>
</dbReference>
<dbReference type="Pfam" id="PF00400">
    <property type="entry name" value="WD40"/>
    <property type="match status" value="2"/>
</dbReference>
<comment type="subcellular location">
    <subcellularLocation>
        <location evidence="1">Nucleus</location>
    </subcellularLocation>
</comment>
<dbReference type="OrthoDB" id="6077599at2759"/>
<dbReference type="EMBL" id="MKKU01000479">
    <property type="protein sequence ID" value="RNF10596.1"/>
    <property type="molecule type" value="Genomic_DNA"/>
</dbReference>
<dbReference type="GO" id="GO:0051260">
    <property type="term" value="P:protein homooligomerization"/>
    <property type="evidence" value="ECO:0007669"/>
    <property type="project" value="InterPro"/>
</dbReference>
<reference evidence="9 10" key="1">
    <citation type="journal article" date="2018" name="BMC Genomics">
        <title>Genomic comparison of Trypanosoma conorhini and Trypanosoma rangeli to Trypanosoma cruzi strains of high and low virulence.</title>
        <authorList>
            <person name="Bradwell K.R."/>
            <person name="Koparde V.N."/>
            <person name="Matveyev A.V."/>
            <person name="Serrano M.G."/>
            <person name="Alves J.M."/>
            <person name="Parikh H."/>
            <person name="Huang B."/>
            <person name="Lee V."/>
            <person name="Espinosa-Alvarez O."/>
            <person name="Ortiz P.A."/>
            <person name="Costa-Martins A.G."/>
            <person name="Teixeira M.M."/>
            <person name="Buck G.A."/>
        </authorList>
    </citation>
    <scope>NUCLEOTIDE SEQUENCE [LARGE SCALE GENOMIC DNA]</scope>
    <source>
        <strain evidence="9 10">025E</strain>
    </source>
</reference>
<proteinExistence type="predicted"/>
<protein>
    <recommendedName>
        <fullName evidence="8">Potassium channel tetramerisation-type BTB domain-containing protein</fullName>
    </recommendedName>
</protein>
<evidence type="ECO:0000256" key="3">
    <source>
        <dbReference type="ARBA" id="ARBA00022737"/>
    </source>
</evidence>
<dbReference type="InterPro" id="IPR036322">
    <property type="entry name" value="WD40_repeat_dom_sf"/>
</dbReference>
<evidence type="ECO:0000256" key="7">
    <source>
        <dbReference type="SAM" id="MobiDB-lite"/>
    </source>
</evidence>
<dbReference type="Gene3D" id="3.30.710.10">
    <property type="entry name" value="Potassium Channel Kv1.1, Chain A"/>
    <property type="match status" value="1"/>
</dbReference>
<evidence type="ECO:0000256" key="2">
    <source>
        <dbReference type="ARBA" id="ARBA00022574"/>
    </source>
</evidence>
<dbReference type="GO" id="GO:0005730">
    <property type="term" value="C:nucleolus"/>
    <property type="evidence" value="ECO:0007669"/>
    <property type="project" value="TreeGrafter"/>
</dbReference>
<keyword evidence="2 5" id="KW-0853">WD repeat</keyword>
<evidence type="ECO:0000313" key="10">
    <source>
        <dbReference type="Proteomes" id="UP000284403"/>
    </source>
</evidence>
<comment type="caution">
    <text evidence="9">The sequence shown here is derived from an EMBL/GenBank/DDBJ whole genome shotgun (WGS) entry which is preliminary data.</text>
</comment>
<dbReference type="Pfam" id="PF02214">
    <property type="entry name" value="BTB_2"/>
    <property type="match status" value="1"/>
</dbReference>
<accession>A0A3S5ISC2</accession>
<sequence length="582" mass="64082">MSGDNDAADTTGPRLDGMMAFDAEGASRVAGLPKEEFFATLVRYMHESLEARLTEEERDVRRRLSEVEQQRRRVRQLLADVSLAGELLSLNVGGRGFTVPRRTLCAVPDSMLALLTSEWLKIERDGSGAIFVDRSPDLFGEVLSYLRLRADLQRSFKEPPEAHDEKINEVDEAAVMAQLTRTNWRHMSSRELHALASEANYYNLKILELYLGLYAQQRWIECGTFVVSQEDVAYDAHGGESYSTGRSFAGDAVLCLAYDEESGVCAAGRKSGAMTVYNLPSLVRLVTQRRHANCVTAVSVTPKHIFSVGHDGCVAVGHSRQGFFALICKLRAHEGFVHDLLLLPERLTLVSCGEDGLLNVWKLNYGYQTVLEKSIATLCPVRCLAAYHHHVFASSREQILVLDLNKGELLSRRGKFHSAPIRSLATDEHRGILASGGWDGMIYIWGAKEAVSSQATELQGAAEEYFIPLYAVAQCDSWVAHVSFVGSLLAASCGSVINFFACGPVSRVVRCMRTDRGTKAAGGRRNEFVRVFLAAERVNCLLIGGLDGALTSLQNRMFAEPPRQGDEKSCQCGGDEELAPPP</sequence>